<dbReference type="PANTHER" id="PTHR43642:SF1">
    <property type="entry name" value="HYBRID SIGNAL TRANSDUCTION HISTIDINE KINASE G"/>
    <property type="match status" value="1"/>
</dbReference>
<dbReference type="SMART" id="SM00086">
    <property type="entry name" value="PAC"/>
    <property type="match status" value="9"/>
</dbReference>
<dbReference type="Gene3D" id="1.10.287.130">
    <property type="match status" value="1"/>
</dbReference>
<dbReference type="Pfam" id="PF00989">
    <property type="entry name" value="PAS"/>
    <property type="match status" value="1"/>
</dbReference>
<dbReference type="PRINTS" id="PR00344">
    <property type="entry name" value="BCTRLSENSOR"/>
</dbReference>
<dbReference type="InterPro" id="IPR000719">
    <property type="entry name" value="Prot_kinase_dom"/>
</dbReference>
<dbReference type="InterPro" id="IPR053159">
    <property type="entry name" value="Hybrid_Histidine_Kinase"/>
</dbReference>
<dbReference type="GO" id="GO:0009882">
    <property type="term" value="F:blue light photoreceptor activity"/>
    <property type="evidence" value="ECO:0007669"/>
    <property type="project" value="UniProtKB-ARBA"/>
</dbReference>
<dbReference type="RefSeq" id="WP_012165338.1">
    <property type="nucleotide sequence ID" value="NC_009925.1"/>
</dbReference>
<dbReference type="Pfam" id="PF08447">
    <property type="entry name" value="PAS_3"/>
    <property type="match status" value="1"/>
</dbReference>
<dbReference type="SMART" id="SM00220">
    <property type="entry name" value="S_TKc"/>
    <property type="match status" value="1"/>
</dbReference>
<feature type="coiled-coil region" evidence="16">
    <location>
        <begin position="1643"/>
        <end position="1681"/>
    </location>
</feature>
<dbReference type="Proteomes" id="UP000000268">
    <property type="component" value="Chromosome"/>
</dbReference>
<keyword evidence="8" id="KW-0547">Nucleotide-binding</keyword>
<dbReference type="PROSITE" id="PS50011">
    <property type="entry name" value="PROTEIN_KINASE_DOM"/>
    <property type="match status" value="1"/>
</dbReference>
<dbReference type="InterPro" id="IPR008271">
    <property type="entry name" value="Ser/Thr_kinase_AS"/>
</dbReference>
<dbReference type="CDD" id="cd00156">
    <property type="entry name" value="REC"/>
    <property type="match status" value="1"/>
</dbReference>
<keyword evidence="16" id="KW-0175">Coiled coil</keyword>
<dbReference type="SUPFAM" id="SSF55781">
    <property type="entry name" value="GAF domain-like"/>
    <property type="match status" value="2"/>
</dbReference>
<dbReference type="CDD" id="cd00130">
    <property type="entry name" value="PAS"/>
    <property type="match status" value="9"/>
</dbReference>
<dbReference type="STRING" id="329726.AM1_5107"/>
<dbReference type="SUPFAM" id="SSF55874">
    <property type="entry name" value="ATPase domain of HSP90 chaperone/DNA topoisomerase II/histidine kinase"/>
    <property type="match status" value="1"/>
</dbReference>
<proteinExistence type="inferred from homology"/>
<evidence type="ECO:0000259" key="18">
    <source>
        <dbReference type="PROSITE" id="PS50109"/>
    </source>
</evidence>
<dbReference type="eggNOG" id="COG2202">
    <property type="taxonomic scope" value="Bacteria"/>
</dbReference>
<dbReference type="InterPro" id="IPR013655">
    <property type="entry name" value="PAS_fold_3"/>
</dbReference>
<dbReference type="eggNOG" id="COG2205">
    <property type="taxonomic scope" value="Bacteria"/>
</dbReference>
<feature type="domain" description="PAC" evidence="21">
    <location>
        <begin position="2013"/>
        <end position="2065"/>
    </location>
</feature>
<evidence type="ECO:0000256" key="15">
    <source>
        <dbReference type="PROSITE-ProRule" id="PRU00169"/>
    </source>
</evidence>
<dbReference type="SMART" id="SM00091">
    <property type="entry name" value="PAS"/>
    <property type="match status" value="9"/>
</dbReference>
<evidence type="ECO:0000256" key="8">
    <source>
        <dbReference type="ARBA" id="ARBA00022741"/>
    </source>
</evidence>
<dbReference type="GO" id="GO:0005524">
    <property type="term" value="F:ATP binding"/>
    <property type="evidence" value="ECO:0007669"/>
    <property type="project" value="UniProtKB-KW"/>
</dbReference>
<evidence type="ECO:0000256" key="14">
    <source>
        <dbReference type="ARBA" id="ARBA00074306"/>
    </source>
</evidence>
<evidence type="ECO:0000256" key="3">
    <source>
        <dbReference type="ARBA" id="ARBA00006402"/>
    </source>
</evidence>
<dbReference type="InterPro" id="IPR011990">
    <property type="entry name" value="TPR-like_helical_dom_sf"/>
</dbReference>
<dbReference type="NCBIfam" id="TIGR00229">
    <property type="entry name" value="sensory_box"/>
    <property type="match status" value="9"/>
</dbReference>
<dbReference type="Pfam" id="PF13191">
    <property type="entry name" value="AAA_16"/>
    <property type="match status" value="1"/>
</dbReference>
<dbReference type="InterPro" id="IPR003661">
    <property type="entry name" value="HisK_dim/P_dom"/>
</dbReference>
<dbReference type="eggNOG" id="COG2203">
    <property type="taxonomic scope" value="Bacteria"/>
</dbReference>
<dbReference type="GO" id="GO:0016020">
    <property type="term" value="C:membrane"/>
    <property type="evidence" value="ECO:0007669"/>
    <property type="project" value="UniProtKB-SubCell"/>
</dbReference>
<dbReference type="SUPFAM" id="SSF52172">
    <property type="entry name" value="CheY-like"/>
    <property type="match status" value="1"/>
</dbReference>
<dbReference type="SUPFAM" id="SSF48452">
    <property type="entry name" value="TPR-like"/>
    <property type="match status" value="1"/>
</dbReference>
<dbReference type="Pfam" id="PF08448">
    <property type="entry name" value="PAS_4"/>
    <property type="match status" value="2"/>
</dbReference>
<dbReference type="InterPro" id="IPR036890">
    <property type="entry name" value="HATPase_C_sf"/>
</dbReference>
<evidence type="ECO:0000259" key="20">
    <source>
        <dbReference type="PROSITE" id="PS50112"/>
    </source>
</evidence>
<evidence type="ECO:0000256" key="1">
    <source>
        <dbReference type="ARBA" id="ARBA00000085"/>
    </source>
</evidence>
<protein>
    <recommendedName>
        <fullName evidence="14">Circadian input-output histidine kinase CikA</fullName>
        <ecNumber evidence="4">2.7.13.3</ecNumber>
    </recommendedName>
</protein>
<feature type="domain" description="PAC" evidence="21">
    <location>
        <begin position="1885"/>
        <end position="1937"/>
    </location>
</feature>
<dbReference type="Gene3D" id="3.40.50.2300">
    <property type="match status" value="1"/>
</dbReference>
<evidence type="ECO:0000259" key="17">
    <source>
        <dbReference type="PROSITE" id="PS50011"/>
    </source>
</evidence>
<dbReference type="GO" id="GO:0000155">
    <property type="term" value="F:phosphorelay sensor kinase activity"/>
    <property type="evidence" value="ECO:0007669"/>
    <property type="project" value="InterPro"/>
</dbReference>
<dbReference type="InterPro" id="IPR003018">
    <property type="entry name" value="GAF"/>
</dbReference>
<evidence type="ECO:0000256" key="10">
    <source>
        <dbReference type="ARBA" id="ARBA00022840"/>
    </source>
</evidence>
<feature type="domain" description="PAC" evidence="21">
    <location>
        <begin position="2142"/>
        <end position="2194"/>
    </location>
</feature>
<dbReference type="CDD" id="cd14014">
    <property type="entry name" value="STKc_PknB_like"/>
    <property type="match status" value="1"/>
</dbReference>
<dbReference type="InterPro" id="IPR036097">
    <property type="entry name" value="HisK_dim/P_sf"/>
</dbReference>
<evidence type="ECO:0000259" key="21">
    <source>
        <dbReference type="PROSITE" id="PS50113"/>
    </source>
</evidence>
<evidence type="ECO:0000256" key="4">
    <source>
        <dbReference type="ARBA" id="ARBA00012438"/>
    </source>
</evidence>
<accession>B0C794</accession>
<organism evidence="22 23">
    <name type="scientific">Acaryochloris marina (strain MBIC 11017)</name>
    <dbReference type="NCBI Taxonomy" id="329726"/>
    <lineage>
        <taxon>Bacteria</taxon>
        <taxon>Bacillati</taxon>
        <taxon>Cyanobacteriota</taxon>
        <taxon>Cyanophyceae</taxon>
        <taxon>Acaryochloridales</taxon>
        <taxon>Acaryochloridaceae</taxon>
        <taxon>Acaryochloris</taxon>
    </lineage>
</organism>
<dbReference type="eggNOG" id="COG3899">
    <property type="taxonomic scope" value="Bacteria"/>
</dbReference>
<feature type="domain" description="Protein kinase" evidence="17">
    <location>
        <begin position="12"/>
        <end position="270"/>
    </location>
</feature>
<dbReference type="eggNOG" id="COG3829">
    <property type="taxonomic scope" value="Bacteria"/>
</dbReference>
<dbReference type="InterPro" id="IPR013767">
    <property type="entry name" value="PAS_fold"/>
</dbReference>
<dbReference type="SUPFAM" id="SSF55785">
    <property type="entry name" value="PYP-like sensor domain (PAS domain)"/>
    <property type="match status" value="9"/>
</dbReference>
<dbReference type="SMART" id="SM00065">
    <property type="entry name" value="GAF"/>
    <property type="match status" value="2"/>
</dbReference>
<dbReference type="InterPro" id="IPR035965">
    <property type="entry name" value="PAS-like_dom_sf"/>
</dbReference>
<dbReference type="PROSITE" id="PS00108">
    <property type="entry name" value="PROTEIN_KINASE_ST"/>
    <property type="match status" value="1"/>
</dbReference>
<dbReference type="InterPro" id="IPR029016">
    <property type="entry name" value="GAF-like_dom_sf"/>
</dbReference>
<evidence type="ECO:0000256" key="5">
    <source>
        <dbReference type="ARBA" id="ARBA00022553"/>
    </source>
</evidence>
<feature type="domain" description="PAS" evidence="20">
    <location>
        <begin position="2552"/>
        <end position="2596"/>
    </location>
</feature>
<gene>
    <name evidence="22" type="ordered locus">AM1_5107</name>
</gene>
<dbReference type="SUPFAM" id="SSF47384">
    <property type="entry name" value="Homodimeric domain of signal transducing histidine kinase"/>
    <property type="match status" value="1"/>
</dbReference>
<dbReference type="EC" id="2.7.13.3" evidence="4"/>
<feature type="domain" description="PAS" evidence="20">
    <location>
        <begin position="1807"/>
        <end position="1882"/>
    </location>
</feature>
<feature type="modified residue" description="4-aspartylphosphate" evidence="15">
    <location>
        <position position="3144"/>
    </location>
</feature>
<sequence length="3309" mass="371154">MELAISQNLPQYKILHVLYESQRTRVYQGIRVADQLPVVIKTTAQPLHFSEHVAFRNQYVIGQNLKHPSIIQMLSLECFDSTYALIMEDMQGVSLVKFLESKISIADGLRIALQLADALHYLCQQRVIHKDIKPANIIIHPESKQVKLTDFGLASLLPKEMQGIKSLNALEGTLAYLAPEQTGRMNRGVDYRADFYGLGVTLYEVLTGQLPFPSTDVMELVHCHIAKAPTPLHEINPQVPVQVSDIVLKLLAKNAEDRYQSALGLKHDLAICLSQLNERGVVEPFELGVRDVCDRILIPEKLYGREAEVQTLLDAFERVTQGPSELLLVAGSSGIGKTAVISEVHKPITCQNGYFIQGKFDQFNRNIPFSVFGQAFQSLIDQLLGESDTVLADWKAKILGVLGENAQVLIDVIPNLGQIIGAQPAVPELSGLAAQNRFNLLLGKFIQLFARAEHPLVIFLDDLQWADSASLSLLTLLFDESESSHLLVLGAYRENEVFPAHPLMLTVQGLQERGNVLDTLPLVPLAESDVNQLVADTLLCGANTATPLSQLIYQKTGGNPFFTIQFLIELYDQHCISFDSDAGHWLCDITKVQQLALTDDVVDFLIERLKQLPDTTQKILNLAACLGDSFDLSTLAIITQQTQTSLADSLWPSLQMGLVIPTNNTYKFFQGTLQNQSSSTVCVAYEFLHDRVQQAAYELACNEQDAQSLRLEIARKLLQKHCFEADQRRLFLIVENYNCGSSVLTTPEEQKLLFSLNLQAGQQALSTLAYDAASLYFTKARALYDDYGITNSDLKFQLYRASIEAEYLNSRWDKATELLETLTLSQLSEHQQLQISALTIRVWVAQQRFGEALDRGVSVLASQGLHLVSPTENDRIKAQLLTIQLEKIPLMDRDITLKMGLLLEMCSSAIFTNPPLFFQIILTLVDLSQQFGYSEQSAFGFANYGMLLGNMEDYAAAYQAGQVSQVLLKYFNSKLFRTKVDMVHFSYVASIQTPLRDCLQPLIEGYQNGLDIGDLEFAGYCANNYCTYLWMSGKPLDEILDLQKNYVNWLQSKKLYFSWAYVQFWHLLSLNLSGHSSIVTEFKSEDFDESVVIAQLEAVQAGTGLYAYYLAKGILFVYLSLWKKADSAFQKAANYQSSIAGYQAKLLPFYQAITAANLDSESTYICINTAKNFLAVLAQCAPENFQHKYQLVLAEQHRLAQNYAEAITCYEAAIQGAKENQYLQDEALANELAAKFFLNWGKDKIAAGFMQEAYYCYARWGAKAKTDALEQHNPDLLQPILQPSLQPINTLDSIAGLAGINLSIHSSASVHSNSRINTAFDLTALLKSSQALSEGLNLDELLKRLAPIMLQNSGADRLALLLPEPEGSWLIRATATPENTDLSSIPFANASDLPAQLIQYVKNTHEALAVDDLRTDLPIIDDYLQIYQPRSVLCLPILHQGHLNGLLYLQNQSAAGVFTHDRITVLNFLCTQAAIALANARLFQTLEQHVDERTKALQKNKHILENLLFSTGSVTGEAVFPTLAEQMANALQCAHVLISQINGETLETLAWYTNNQLQAKLTYPRAHTPCETSIQQGNYHCPCGVQEAFPLDPDLVEMGVDSYLGTALKDRSGQVIGVICILDYETIENIEFARMVLQVFGERAAAELERQQAQEALEQLNQELEARVRDRTAQLAASEQRLQTLFNQAADAVLLLGEEGFIDCNQAAIDLFRYTQKSEIVTLQPYQISPERQADGQLSVDKTAAIMEETLQKGSSQFEWLHQRADGETFWAEVSLTPIQYQGELIVHSIIRDISDRKAAEISLRESEAKYRNLLSNLDGAVYRSQYDADWTLEFVSDAIADLSGYPAADFIDNRHRSYASIIHPDDVERVDRIAAKAVAARQSFSMEYRILHRDGSIRWVTEKGKGIFNESNQFLYFEGVIFDISDRKQMETALHLSEARAKATFEQAAVGFLEVDISTQQCVRVNDHFCQLIGYSRAELLGMSVIEFTHPDDIHESKAMLQQLYAQEIEDFTLEKRYLRKDSTYFWSETTVFLVDLQDGEAVYSVGLVQDISEKKRLEAEHEQAEANSRLLASVVESTDDAIITKTLDGTITSWNQSATNLFGYTEAEAMGQPILMLFPPDRYKEEVEIIARLKNKECIEHFETIRLHKTGHPIDISVTISPLIDSQGEVIGASKIVRDIRERKAREQELILTKFALENTEIGIFWINSDGQFISVNESACIRLGYDPDELCNLYVWDITPGFFAEDWLEHWTEISKKGYSRFEVFHQAKDKTIFPVEIMSNYIEYQGIGYLFAQVQDISERKAAEKERILTQFASENTATSIFWINRTGSLINVNRSACATLGYPPDELKQMFIWDIDPLFPAEVWSNYWEQLSLNGYERFESLFQAKDGSTFPVEIMGNYLEYEGEGYIFAEVQDISDRKAAEKVLQFTQYSVDNAADCIFWIKPDGGFAYSNHAASRMHGYSIDDLMLMSVFDVNPTISKAFWSPHWQTIKEQGSVSLESQHQNRDGQLFPVEIVANYLEFEGEEYNFVRVRDISARKAAEQELILKQNHLEALLNNIPQMAWLKDADSQFIAVNEPFAQACGLSVGEIIGLTDCDIWPQDMAQSYREDDFKVMASGHRKRVEEPFSQADGTLGWLETTKTPFQDEQGRMAGTVGIAADITERKAAEQELYESKQLLKLVLDTIPQKVCWKDRNSVYLGCNQAFTEMAGFTSSDEIVGQTDYELPWKTEEAEFFIECDQRIMSTAKAELGIVEPILTADGKNAWLSTNKAPLRDVQGNVMGILAMIEDITPLKQAEETLKNINEELEARVSERTAALEQTNHALAEAKEIADSANQAKSEFLANMSHELRTPLNGILGYAQILNRSDQISPRDKRGLEVIHQCGSHLLTLINDILDLSKIEARKLELNPHPTDLLTLLSSVVDMFHLKATQKGIELLFQLDNDLPKGVEIDEKRFRQVLINLMGNALKFTEKGSVTFQILQLEANAGQATLRFAIIDTGVGIATEQLSRLFKAFEQVGDPRNHTEGTGLGLAISQRIVQLMGGDIQVSSQLGAGSEFSFCVTVPLAQDGAMTVTESPSQPVVGYLGDRRTLLVVDDRWENRAVIENLLAQLEFEIVEATNGEEGLEKLQVCQPDAVILDLAMPVMDGFEFLQHLRHDAAFTSFKGIPVIVSSASVGPTDQQLAVEQGGDTFLTKPVDAQALFRVLAEQLNLAWVYEDQSGELETQVISKSQMVMPASHILKTLLTFAQMDNVGDLREHLEHLVETDIQYLPFAEPLLKLAKQYRTEEIETLLQEYLAQEQTDGE</sequence>
<dbReference type="SMART" id="SM00388">
    <property type="entry name" value="HisKA"/>
    <property type="match status" value="1"/>
</dbReference>
<keyword evidence="13" id="KW-0472">Membrane</keyword>
<feature type="coiled-coil region" evidence="16">
    <location>
        <begin position="2797"/>
        <end position="2842"/>
    </location>
</feature>
<dbReference type="InterPro" id="IPR004358">
    <property type="entry name" value="Sig_transdc_His_kin-like_C"/>
</dbReference>
<dbReference type="CDD" id="cd00082">
    <property type="entry name" value="HisKA"/>
    <property type="match status" value="1"/>
</dbReference>
<dbReference type="InterPro" id="IPR011006">
    <property type="entry name" value="CheY-like_superfamily"/>
</dbReference>
<dbReference type="InterPro" id="IPR000700">
    <property type="entry name" value="PAS-assoc_C"/>
</dbReference>
<comment type="catalytic activity">
    <reaction evidence="1">
        <text>ATP + protein L-histidine = ADP + protein N-phospho-L-histidine.</text>
        <dbReference type="EC" id="2.7.13.3"/>
    </reaction>
</comment>
<dbReference type="PANTHER" id="PTHR43642">
    <property type="entry name" value="HYBRID SIGNAL TRANSDUCTION HISTIDINE KINASE G"/>
    <property type="match status" value="1"/>
</dbReference>
<evidence type="ECO:0000256" key="11">
    <source>
        <dbReference type="ARBA" id="ARBA00022989"/>
    </source>
</evidence>
<dbReference type="HOGENOM" id="CLU_000445_34_2_3"/>
<evidence type="ECO:0000313" key="23">
    <source>
        <dbReference type="Proteomes" id="UP000000268"/>
    </source>
</evidence>
<keyword evidence="6" id="KW-0808">Transferase</keyword>
<dbReference type="SUPFAM" id="SSF52540">
    <property type="entry name" value="P-loop containing nucleoside triphosphate hydrolases"/>
    <property type="match status" value="1"/>
</dbReference>
<dbReference type="SUPFAM" id="SSF56112">
    <property type="entry name" value="Protein kinase-like (PK-like)"/>
    <property type="match status" value="1"/>
</dbReference>
<feature type="domain" description="PAC" evidence="21">
    <location>
        <begin position="2625"/>
        <end position="2677"/>
    </location>
</feature>
<evidence type="ECO:0000256" key="2">
    <source>
        <dbReference type="ARBA" id="ARBA00004370"/>
    </source>
</evidence>
<dbReference type="FunFam" id="1.10.287.130:FF:000004">
    <property type="entry name" value="Ethylene receptor 1"/>
    <property type="match status" value="1"/>
</dbReference>
<dbReference type="Gene3D" id="3.40.50.300">
    <property type="entry name" value="P-loop containing nucleotide triphosphate hydrolases"/>
    <property type="match status" value="1"/>
</dbReference>
<keyword evidence="7" id="KW-0812">Transmembrane</keyword>
<keyword evidence="22" id="KW-0723">Serine/threonine-protein kinase</keyword>
<evidence type="ECO:0000256" key="12">
    <source>
        <dbReference type="ARBA" id="ARBA00023012"/>
    </source>
</evidence>
<feature type="domain" description="PAS" evidence="20">
    <location>
        <begin position="2437"/>
        <end position="2472"/>
    </location>
</feature>
<evidence type="ECO:0000256" key="7">
    <source>
        <dbReference type="ARBA" id="ARBA00022692"/>
    </source>
</evidence>
<dbReference type="GO" id="GO:0004674">
    <property type="term" value="F:protein serine/threonine kinase activity"/>
    <property type="evidence" value="ECO:0007669"/>
    <property type="project" value="UniProtKB-KW"/>
</dbReference>
<dbReference type="Pfam" id="PF13426">
    <property type="entry name" value="PAS_9"/>
    <property type="match status" value="5"/>
</dbReference>
<dbReference type="InterPro" id="IPR000014">
    <property type="entry name" value="PAS"/>
</dbReference>
<dbReference type="Pfam" id="PF01590">
    <property type="entry name" value="GAF"/>
    <property type="match status" value="2"/>
</dbReference>
<feature type="domain" description="PAC" evidence="21">
    <location>
        <begin position="2750"/>
        <end position="2806"/>
    </location>
</feature>
<dbReference type="PROSITE" id="PS50109">
    <property type="entry name" value="HIS_KIN"/>
    <property type="match status" value="1"/>
</dbReference>
<keyword evidence="5 15" id="KW-0597">Phosphoprotein</keyword>
<keyword evidence="23" id="KW-1185">Reference proteome</keyword>
<dbReference type="InterPro" id="IPR013656">
    <property type="entry name" value="PAS_4"/>
</dbReference>
<dbReference type="InterPro" id="IPR011009">
    <property type="entry name" value="Kinase-like_dom_sf"/>
</dbReference>
<dbReference type="SMART" id="SM00448">
    <property type="entry name" value="REC"/>
    <property type="match status" value="1"/>
</dbReference>
<dbReference type="SMART" id="SM00387">
    <property type="entry name" value="HATPase_c"/>
    <property type="match status" value="1"/>
</dbReference>
<dbReference type="PROSITE" id="PS50112">
    <property type="entry name" value="PAS"/>
    <property type="match status" value="7"/>
</dbReference>
<dbReference type="Gene3D" id="1.10.510.10">
    <property type="entry name" value="Transferase(Phosphotransferase) domain 1"/>
    <property type="match status" value="1"/>
</dbReference>
<dbReference type="Gene3D" id="3.30.450.20">
    <property type="entry name" value="PAS domain"/>
    <property type="match status" value="9"/>
</dbReference>
<dbReference type="Gene3D" id="3.30.450.40">
    <property type="match status" value="2"/>
</dbReference>
<keyword evidence="10" id="KW-0067">ATP-binding</keyword>
<dbReference type="eggNOG" id="COG3437">
    <property type="taxonomic scope" value="Bacteria"/>
</dbReference>
<feature type="domain" description="Response regulatory" evidence="19">
    <location>
        <begin position="3095"/>
        <end position="3214"/>
    </location>
</feature>
<dbReference type="InterPro" id="IPR027417">
    <property type="entry name" value="P-loop_NTPase"/>
</dbReference>
<evidence type="ECO:0000256" key="6">
    <source>
        <dbReference type="ARBA" id="ARBA00022679"/>
    </source>
</evidence>
<comment type="subcellular location">
    <subcellularLocation>
        <location evidence="2">Membrane</location>
    </subcellularLocation>
</comment>
<dbReference type="CDD" id="cd16922">
    <property type="entry name" value="HATPase_EvgS-ArcB-TorS-like"/>
    <property type="match status" value="1"/>
</dbReference>
<dbReference type="PROSITE" id="PS50110">
    <property type="entry name" value="RESPONSE_REGULATORY"/>
    <property type="match status" value="1"/>
</dbReference>
<dbReference type="PROSITE" id="PS50113">
    <property type="entry name" value="PAC"/>
    <property type="match status" value="6"/>
</dbReference>
<dbReference type="EMBL" id="CP000828">
    <property type="protein sequence ID" value="ABW30071.1"/>
    <property type="molecule type" value="Genomic_DNA"/>
</dbReference>
<dbReference type="GO" id="GO:0006355">
    <property type="term" value="P:regulation of DNA-templated transcription"/>
    <property type="evidence" value="ECO:0007669"/>
    <property type="project" value="InterPro"/>
</dbReference>
<evidence type="ECO:0000256" key="16">
    <source>
        <dbReference type="SAM" id="Coils"/>
    </source>
</evidence>
<dbReference type="eggNOG" id="COG0515">
    <property type="taxonomic scope" value="Bacteria"/>
</dbReference>
<dbReference type="InterPro" id="IPR003594">
    <property type="entry name" value="HATPase_dom"/>
</dbReference>
<evidence type="ECO:0000256" key="13">
    <source>
        <dbReference type="ARBA" id="ARBA00023136"/>
    </source>
</evidence>
<comment type="similarity">
    <text evidence="3">In the N-terminal section; belongs to the phytochrome family.</text>
</comment>
<feature type="domain" description="PAS" evidence="20">
    <location>
        <begin position="2309"/>
        <end position="2352"/>
    </location>
</feature>
<feature type="domain" description="PAS" evidence="20">
    <location>
        <begin position="2069"/>
        <end position="2139"/>
    </location>
</feature>
<feature type="coiled-coil region" evidence="16">
    <location>
        <begin position="2049"/>
        <end position="2076"/>
    </location>
</feature>
<dbReference type="Pfam" id="PF00512">
    <property type="entry name" value="HisKA"/>
    <property type="match status" value="1"/>
</dbReference>
<feature type="domain" description="PAS" evidence="20">
    <location>
        <begin position="1938"/>
        <end position="2009"/>
    </location>
</feature>
<dbReference type="Gene3D" id="3.30.565.10">
    <property type="entry name" value="Histidine kinase-like ATPase, C-terminal domain"/>
    <property type="match status" value="1"/>
</dbReference>
<reference evidence="22 23" key="1">
    <citation type="journal article" date="2008" name="Proc. Natl. Acad. Sci. U.S.A.">
        <title>Niche adaptation and genome expansion in the chlorophyll d-producing cyanobacterium Acaryochloris marina.</title>
        <authorList>
            <person name="Swingley W.D."/>
            <person name="Chen M."/>
            <person name="Cheung P.C."/>
            <person name="Conrad A.L."/>
            <person name="Dejesa L.C."/>
            <person name="Hao J."/>
            <person name="Honchak B.M."/>
            <person name="Karbach L.E."/>
            <person name="Kurdoglu A."/>
            <person name="Lahiri S."/>
            <person name="Mastrian S.D."/>
            <person name="Miyashita H."/>
            <person name="Page L."/>
            <person name="Ramakrishna P."/>
            <person name="Satoh S."/>
            <person name="Sattley W.M."/>
            <person name="Shimada Y."/>
            <person name="Taylor H.L."/>
            <person name="Tomo T."/>
            <person name="Tsuchiya T."/>
            <person name="Wang Z.T."/>
            <person name="Raymond J."/>
            <person name="Mimuro M."/>
            <person name="Blankenship R.E."/>
            <person name="Touchman J.W."/>
        </authorList>
    </citation>
    <scope>NUCLEOTIDE SEQUENCE [LARGE SCALE GENOMIC DNA]</scope>
    <source>
        <strain evidence="23">MBIC 11017</strain>
    </source>
</reference>
<dbReference type="Pfam" id="PF00069">
    <property type="entry name" value="Pkinase"/>
    <property type="match status" value="1"/>
</dbReference>
<evidence type="ECO:0000256" key="9">
    <source>
        <dbReference type="ARBA" id="ARBA00022777"/>
    </source>
</evidence>
<dbReference type="OrthoDB" id="573511at2"/>
<dbReference type="FunFam" id="3.30.565.10:FF:000010">
    <property type="entry name" value="Sensor histidine kinase RcsC"/>
    <property type="match status" value="1"/>
</dbReference>
<dbReference type="Pfam" id="PF02518">
    <property type="entry name" value="HATPase_c"/>
    <property type="match status" value="1"/>
</dbReference>
<name>B0C794_ACAM1</name>
<evidence type="ECO:0000313" key="22">
    <source>
        <dbReference type="EMBL" id="ABW30071.1"/>
    </source>
</evidence>
<feature type="domain" description="PAC" evidence="21">
    <location>
        <begin position="1756"/>
        <end position="1806"/>
    </location>
</feature>
<dbReference type="KEGG" id="amr:AM1_5107"/>
<dbReference type="InterPro" id="IPR005467">
    <property type="entry name" value="His_kinase_dom"/>
</dbReference>
<feature type="domain" description="Histidine kinase" evidence="18">
    <location>
        <begin position="2849"/>
        <end position="3070"/>
    </location>
</feature>
<keyword evidence="11" id="KW-1133">Transmembrane helix</keyword>
<evidence type="ECO:0000259" key="19">
    <source>
        <dbReference type="PROSITE" id="PS50110"/>
    </source>
</evidence>
<keyword evidence="9 22" id="KW-0418">Kinase</keyword>
<dbReference type="InterPro" id="IPR001789">
    <property type="entry name" value="Sig_transdc_resp-reg_receiver"/>
</dbReference>
<keyword evidence="12" id="KW-0902">Two-component regulatory system</keyword>
<dbReference type="InterPro" id="IPR001610">
    <property type="entry name" value="PAC"/>
</dbReference>
<dbReference type="InterPro" id="IPR041664">
    <property type="entry name" value="AAA_16"/>
</dbReference>
<feature type="domain" description="PAS" evidence="20">
    <location>
        <begin position="2198"/>
        <end position="2233"/>
    </location>
</feature>
<dbReference type="Pfam" id="PF00072">
    <property type="entry name" value="Response_reg"/>
    <property type="match status" value="1"/>
</dbReference>